<evidence type="ECO:0000256" key="7">
    <source>
        <dbReference type="SAM" id="Phobius"/>
    </source>
</evidence>
<dbReference type="InterPro" id="IPR050790">
    <property type="entry name" value="ExbB/TolQ_transport"/>
</dbReference>
<evidence type="ECO:0000256" key="5">
    <source>
        <dbReference type="ARBA" id="ARBA00023136"/>
    </source>
</evidence>
<dbReference type="Pfam" id="PF01618">
    <property type="entry name" value="MotA_ExbB"/>
    <property type="match status" value="1"/>
</dbReference>
<dbReference type="GO" id="GO:0005886">
    <property type="term" value="C:plasma membrane"/>
    <property type="evidence" value="ECO:0007669"/>
    <property type="project" value="UniProtKB-SubCell"/>
</dbReference>
<evidence type="ECO:0000256" key="4">
    <source>
        <dbReference type="ARBA" id="ARBA00022989"/>
    </source>
</evidence>
<dbReference type="GO" id="GO:0017038">
    <property type="term" value="P:protein import"/>
    <property type="evidence" value="ECO:0007669"/>
    <property type="project" value="TreeGrafter"/>
</dbReference>
<dbReference type="InterPro" id="IPR002898">
    <property type="entry name" value="MotA_ExbB_proton_chnl"/>
</dbReference>
<keyword evidence="6" id="KW-0653">Protein transport</keyword>
<feature type="transmembrane region" description="Helical" evidence="7">
    <location>
        <begin position="128"/>
        <end position="149"/>
    </location>
</feature>
<evidence type="ECO:0000256" key="2">
    <source>
        <dbReference type="ARBA" id="ARBA00022475"/>
    </source>
</evidence>
<dbReference type="PANTHER" id="PTHR30625:SF11">
    <property type="entry name" value="MOTA_TOLQ_EXBB PROTON CHANNEL DOMAIN-CONTAINING PROTEIN"/>
    <property type="match status" value="1"/>
</dbReference>
<dbReference type="PANTHER" id="PTHR30625">
    <property type="entry name" value="PROTEIN TOLQ"/>
    <property type="match status" value="1"/>
</dbReference>
<organism evidence="9">
    <name type="scientific">uncultured Chromatiales bacterium HF0200_41F04</name>
    <dbReference type="NCBI Taxonomy" id="710740"/>
    <lineage>
        <taxon>Bacteria</taxon>
        <taxon>Pseudomonadati</taxon>
        <taxon>Pseudomonadota</taxon>
        <taxon>Gammaproteobacteria</taxon>
        <taxon>Chromatiales</taxon>
        <taxon>environmental samples</taxon>
    </lineage>
</organism>
<reference evidence="9" key="1">
    <citation type="journal article" date="2011" name="Environ. Microbiol.">
        <title>Time-series analyses of Monterey Bay coastal microbial picoplankton using a 'genome proxy' microarray.</title>
        <authorList>
            <person name="Rich V.I."/>
            <person name="Pham V.D."/>
            <person name="Eppley J."/>
            <person name="Shi Y."/>
            <person name="DeLong E.F."/>
        </authorList>
    </citation>
    <scope>NUCLEOTIDE SEQUENCE</scope>
</reference>
<feature type="domain" description="MotA/TolQ/ExbB proton channel" evidence="8">
    <location>
        <begin position="86"/>
        <end position="202"/>
    </location>
</feature>
<dbReference type="EMBL" id="GU474885">
    <property type="protein sequence ID" value="ADI18253.1"/>
    <property type="molecule type" value="Genomic_DNA"/>
</dbReference>
<comment type="similarity">
    <text evidence="6">Belongs to the exbB/tolQ family.</text>
</comment>
<keyword evidence="2" id="KW-1003">Cell membrane</keyword>
<name>E0XV12_9GAMM</name>
<keyword evidence="5 7" id="KW-0472">Membrane</keyword>
<keyword evidence="4 7" id="KW-1133">Transmembrane helix</keyword>
<proteinExistence type="inferred from homology"/>
<evidence type="ECO:0000259" key="8">
    <source>
        <dbReference type="Pfam" id="PF01618"/>
    </source>
</evidence>
<protein>
    <submittedName>
        <fullName evidence="9">Biopolymer transport proteins</fullName>
    </submittedName>
</protein>
<feature type="transmembrane region" description="Helical" evidence="7">
    <location>
        <begin position="169"/>
        <end position="193"/>
    </location>
</feature>
<evidence type="ECO:0000256" key="3">
    <source>
        <dbReference type="ARBA" id="ARBA00022692"/>
    </source>
</evidence>
<keyword evidence="3 7" id="KW-0812">Transmembrane</keyword>
<sequence>MEEPTTNQLQGDIWTSALAFLELGGPVVAVLLIISVFGFAVALYKFFQLSKLNPGRFSMLHEALDQWSDGPQTCMDKLDRSQIGLSPILRFGLENRDSPDTEELREELARRATNFLYPYGKYMRPLELIYYLAPVLGLLGTVLGMIDAFRGLESSAGMDKDSTALAGGIWEALLTTAVGLSIAIPFTVVHAWLETRLDNATAMVSDLLTRVMTINVGSKSQS</sequence>
<evidence type="ECO:0000256" key="6">
    <source>
        <dbReference type="RuleBase" id="RU004057"/>
    </source>
</evidence>
<evidence type="ECO:0000256" key="1">
    <source>
        <dbReference type="ARBA" id="ARBA00004651"/>
    </source>
</evidence>
<keyword evidence="6" id="KW-0813">Transport</keyword>
<accession>E0XV12</accession>
<dbReference type="AlphaFoldDB" id="E0XV12"/>
<evidence type="ECO:0000313" key="9">
    <source>
        <dbReference type="EMBL" id="ADI18253.1"/>
    </source>
</evidence>
<feature type="transmembrane region" description="Helical" evidence="7">
    <location>
        <begin position="27"/>
        <end position="47"/>
    </location>
</feature>
<comment type="subcellular location">
    <subcellularLocation>
        <location evidence="1">Cell membrane</location>
        <topology evidence="1">Multi-pass membrane protein</topology>
    </subcellularLocation>
    <subcellularLocation>
        <location evidence="6">Membrane</location>
        <topology evidence="6">Multi-pass membrane protein</topology>
    </subcellularLocation>
</comment>